<comment type="caution">
    <text evidence="1">The sequence shown here is derived from an EMBL/GenBank/DDBJ whole genome shotgun (WGS) entry which is preliminary data.</text>
</comment>
<evidence type="ECO:0000313" key="1">
    <source>
        <dbReference type="EMBL" id="MYM87021.1"/>
    </source>
</evidence>
<name>A0A845FZK9_9BURK</name>
<dbReference type="EMBL" id="WWCW01000016">
    <property type="protein sequence ID" value="MYM87021.1"/>
    <property type="molecule type" value="Genomic_DNA"/>
</dbReference>
<proteinExistence type="predicted"/>
<organism evidence="1 2">
    <name type="scientific">Duganella vulcania</name>
    <dbReference type="NCBI Taxonomy" id="2692166"/>
    <lineage>
        <taxon>Bacteria</taxon>
        <taxon>Pseudomonadati</taxon>
        <taxon>Pseudomonadota</taxon>
        <taxon>Betaproteobacteria</taxon>
        <taxon>Burkholderiales</taxon>
        <taxon>Oxalobacteraceae</taxon>
        <taxon>Telluria group</taxon>
        <taxon>Duganella</taxon>
    </lineage>
</organism>
<dbReference type="Gene3D" id="3.80.10.10">
    <property type="entry name" value="Ribonuclease Inhibitor"/>
    <property type="match status" value="1"/>
</dbReference>
<gene>
    <name evidence="1" type="ORF">GTP91_07480</name>
</gene>
<reference evidence="1 2" key="1">
    <citation type="submission" date="2020-01" db="EMBL/GenBank/DDBJ databases">
        <title>Novel species isolated from a subtropical stream in China.</title>
        <authorList>
            <person name="Lu H."/>
        </authorList>
    </citation>
    <scope>NUCLEOTIDE SEQUENCE [LARGE SCALE GENOMIC DNA]</scope>
    <source>
        <strain evidence="1 2">FT82W</strain>
    </source>
</reference>
<dbReference type="Proteomes" id="UP000470302">
    <property type="component" value="Unassembled WGS sequence"/>
</dbReference>
<dbReference type="InterPro" id="IPR032675">
    <property type="entry name" value="LRR_dom_sf"/>
</dbReference>
<dbReference type="SUPFAM" id="SSF52047">
    <property type="entry name" value="RNI-like"/>
    <property type="match status" value="1"/>
</dbReference>
<dbReference type="AlphaFoldDB" id="A0A845FZK9"/>
<sequence length="173" mass="19372">MRDGSKTFPKLECPSALRTARIWHCGYRSLVEVGALINLEELVIGSLPDPSLEFLCELSRLRYLRIVHMPKITDLAVLEQLTNIEVLSLSTSPSWDAARKCTIVDSLMPLAGLPRLKQLELFGVCPADKSLRDLQRCPALESARFSQYPADETARFYRETGLSDAFAAEPSFQ</sequence>
<accession>A0A845FZK9</accession>
<evidence type="ECO:0000313" key="2">
    <source>
        <dbReference type="Proteomes" id="UP000470302"/>
    </source>
</evidence>
<protein>
    <recommendedName>
        <fullName evidence="3">Leucine-rich repeat domain-containing protein</fullName>
    </recommendedName>
</protein>
<evidence type="ECO:0008006" key="3">
    <source>
        <dbReference type="Google" id="ProtNLM"/>
    </source>
</evidence>